<evidence type="ECO:0000256" key="1">
    <source>
        <dbReference type="ARBA" id="ARBA00004477"/>
    </source>
</evidence>
<feature type="transmembrane region" description="Helical" evidence="10">
    <location>
        <begin position="112"/>
        <end position="133"/>
    </location>
</feature>
<evidence type="ECO:0008006" key="12">
    <source>
        <dbReference type="Google" id="ProtNLM"/>
    </source>
</evidence>
<dbReference type="AlphaFoldDB" id="A0AB39N479"/>
<keyword evidence="9 10" id="KW-0472">Membrane</keyword>
<feature type="transmembrane region" description="Helical" evidence="10">
    <location>
        <begin position="281"/>
        <end position="299"/>
    </location>
</feature>
<evidence type="ECO:0000256" key="2">
    <source>
        <dbReference type="ARBA" id="ARBA00004687"/>
    </source>
</evidence>
<feature type="transmembrane region" description="Helical" evidence="10">
    <location>
        <begin position="195"/>
        <end position="214"/>
    </location>
</feature>
<reference evidence="11" key="1">
    <citation type="submission" date="2024-07" db="EMBL/GenBank/DDBJ databases">
        <authorList>
            <person name="Yu S.T."/>
        </authorList>
    </citation>
    <scope>NUCLEOTIDE SEQUENCE</scope>
    <source>
        <strain evidence="11">R11</strain>
    </source>
</reference>
<dbReference type="GO" id="GO:0006506">
    <property type="term" value="P:GPI anchor biosynthetic process"/>
    <property type="evidence" value="ECO:0007669"/>
    <property type="project" value="UniProtKB-KW"/>
</dbReference>
<feature type="transmembrane region" description="Helical" evidence="10">
    <location>
        <begin position="71"/>
        <end position="100"/>
    </location>
</feature>
<evidence type="ECO:0000256" key="9">
    <source>
        <dbReference type="ARBA" id="ARBA00023136"/>
    </source>
</evidence>
<gene>
    <name evidence="11" type="ORF">AB5J55_28440</name>
</gene>
<sequence length="353" mass="37525">MALVKVIGLAVLTLWSSLNGKSAHVLLSARWDSLWYVRVVEHGYSFTVQARDGRILSDMAFFPLFPALERVLSHLLLISPADAGLVISAVSSLFAAAGIYRLVGLFTDYRTALLVVALWATVPVSIVQSMAYSESLFTAVSSWALYCALKEKWLFAGLLACAAGLTRPVGVAVALGLWSAVAVSVHKKGWSIPKVTSLIVSPAGFSSYILWVGAQKGSLFGYLDVQSEWGNGFDGGVTFLKFAGTLVVTPPYVGGVALIVAVGLAIWSYVLGFLGRYPLPVQVYSGIVVLLALGSSGFFGSKPRLLIPAFSLLIPLAIFLGRKARVVRASVIVSMCLVSASYGAFWLNGSGPP</sequence>
<dbReference type="EMBL" id="CP163432">
    <property type="protein sequence ID" value="XDQ13276.1"/>
    <property type="molecule type" value="Genomic_DNA"/>
</dbReference>
<dbReference type="RefSeq" id="WP_369273352.1">
    <property type="nucleotide sequence ID" value="NZ_CP163432.1"/>
</dbReference>
<feature type="transmembrane region" description="Helical" evidence="10">
    <location>
        <begin position="305"/>
        <end position="322"/>
    </location>
</feature>
<evidence type="ECO:0000313" key="11">
    <source>
        <dbReference type="EMBL" id="XDQ13276.1"/>
    </source>
</evidence>
<dbReference type="GO" id="GO:0004376">
    <property type="term" value="F:GPI mannosyltransferase activity"/>
    <property type="evidence" value="ECO:0007669"/>
    <property type="project" value="InterPro"/>
</dbReference>
<feature type="transmembrane region" description="Helical" evidence="10">
    <location>
        <begin position="153"/>
        <end position="183"/>
    </location>
</feature>
<feature type="transmembrane region" description="Helical" evidence="10">
    <location>
        <begin position="252"/>
        <end position="274"/>
    </location>
</feature>
<protein>
    <recommendedName>
        <fullName evidence="12">Glycosyltransferase RgtA/B/C/D-like domain-containing protein</fullName>
    </recommendedName>
</protein>
<keyword evidence="5" id="KW-0808">Transferase</keyword>
<dbReference type="InterPro" id="IPR007315">
    <property type="entry name" value="PIG-V/Gpi18"/>
</dbReference>
<evidence type="ECO:0000256" key="10">
    <source>
        <dbReference type="SAM" id="Phobius"/>
    </source>
</evidence>
<evidence type="ECO:0000256" key="8">
    <source>
        <dbReference type="ARBA" id="ARBA00022989"/>
    </source>
</evidence>
<feature type="transmembrane region" description="Helical" evidence="10">
    <location>
        <begin position="329"/>
        <end position="347"/>
    </location>
</feature>
<evidence type="ECO:0000256" key="7">
    <source>
        <dbReference type="ARBA" id="ARBA00022824"/>
    </source>
</evidence>
<name>A0AB39N479_9ACTN</name>
<proteinExistence type="predicted"/>
<evidence type="ECO:0000256" key="5">
    <source>
        <dbReference type="ARBA" id="ARBA00022679"/>
    </source>
</evidence>
<evidence type="ECO:0000256" key="4">
    <source>
        <dbReference type="ARBA" id="ARBA00022676"/>
    </source>
</evidence>
<evidence type="ECO:0000256" key="3">
    <source>
        <dbReference type="ARBA" id="ARBA00022502"/>
    </source>
</evidence>
<keyword evidence="3" id="KW-0337">GPI-anchor biosynthesis</keyword>
<evidence type="ECO:0000256" key="6">
    <source>
        <dbReference type="ARBA" id="ARBA00022692"/>
    </source>
</evidence>
<keyword evidence="6 10" id="KW-0812">Transmembrane</keyword>
<dbReference type="PANTHER" id="PTHR12468:SF2">
    <property type="entry name" value="GPI MANNOSYLTRANSFERASE 2"/>
    <property type="match status" value="1"/>
</dbReference>
<comment type="pathway">
    <text evidence="2">Glycolipid biosynthesis; glycosylphosphatidylinositol-anchor biosynthesis.</text>
</comment>
<dbReference type="PANTHER" id="PTHR12468">
    <property type="entry name" value="GPI MANNOSYLTRANSFERASE 2"/>
    <property type="match status" value="1"/>
</dbReference>
<accession>A0AB39N479</accession>
<organism evidence="11">
    <name type="scientific">Streptomyces sp. R11</name>
    <dbReference type="NCBI Taxonomy" id="3238625"/>
    <lineage>
        <taxon>Bacteria</taxon>
        <taxon>Bacillati</taxon>
        <taxon>Actinomycetota</taxon>
        <taxon>Actinomycetes</taxon>
        <taxon>Kitasatosporales</taxon>
        <taxon>Streptomycetaceae</taxon>
        <taxon>Streptomyces</taxon>
    </lineage>
</organism>
<dbReference type="GO" id="GO:0016020">
    <property type="term" value="C:membrane"/>
    <property type="evidence" value="ECO:0007669"/>
    <property type="project" value="GOC"/>
</dbReference>
<keyword evidence="7" id="KW-0256">Endoplasmic reticulum</keyword>
<keyword evidence="8 10" id="KW-1133">Transmembrane helix</keyword>
<comment type="subcellular location">
    <subcellularLocation>
        <location evidence="1">Endoplasmic reticulum membrane</location>
        <topology evidence="1">Multi-pass membrane protein</topology>
    </subcellularLocation>
</comment>
<keyword evidence="4" id="KW-0328">Glycosyltransferase</keyword>
<dbReference type="GO" id="GO:0000009">
    <property type="term" value="F:alpha-1,6-mannosyltransferase activity"/>
    <property type="evidence" value="ECO:0007669"/>
    <property type="project" value="InterPro"/>
</dbReference>